<feature type="transmembrane region" description="Helical" evidence="1">
    <location>
        <begin position="16"/>
        <end position="34"/>
    </location>
</feature>
<evidence type="ECO:0000313" key="3">
    <source>
        <dbReference type="Proteomes" id="UP001262032"/>
    </source>
</evidence>
<dbReference type="EMBL" id="JAVDWN010000031">
    <property type="protein sequence ID" value="MDR7166185.1"/>
    <property type="molecule type" value="Genomic_DNA"/>
</dbReference>
<protein>
    <submittedName>
        <fullName evidence="2">TRAP-type C4-dicarboxylate transport system permease small subunit</fullName>
    </submittedName>
</protein>
<accession>A0AAW8NH40</accession>
<evidence type="ECO:0000313" key="2">
    <source>
        <dbReference type="EMBL" id="MDR7166185.1"/>
    </source>
</evidence>
<keyword evidence="1" id="KW-1133">Transmembrane helix</keyword>
<gene>
    <name evidence="2" type="ORF">J2X12_004239</name>
</gene>
<dbReference type="AlphaFoldDB" id="A0AAW8NH40"/>
<dbReference type="RefSeq" id="WP_310114685.1">
    <property type="nucleotide sequence ID" value="NZ_JAVDTN010000027.1"/>
</dbReference>
<keyword evidence="1" id="KW-0472">Membrane</keyword>
<name>A0AAW8NH40_PSEOX</name>
<dbReference type="Proteomes" id="UP001262032">
    <property type="component" value="Unassembled WGS sequence"/>
</dbReference>
<sequence>MFTPITKSQAIKILKALGYSFASGFLGTLALVGLDFVNAAVSGKTAVVNLAIGLVGAALVGGINAVFVTVKQLLTPADK</sequence>
<organism evidence="2 3">
    <name type="scientific">Pseudarthrobacter oxydans</name>
    <name type="common">Arthrobacter oxydans</name>
    <dbReference type="NCBI Taxonomy" id="1671"/>
    <lineage>
        <taxon>Bacteria</taxon>
        <taxon>Bacillati</taxon>
        <taxon>Actinomycetota</taxon>
        <taxon>Actinomycetes</taxon>
        <taxon>Micrococcales</taxon>
        <taxon>Micrococcaceae</taxon>
        <taxon>Pseudarthrobacter</taxon>
    </lineage>
</organism>
<proteinExistence type="predicted"/>
<feature type="transmembrane region" description="Helical" evidence="1">
    <location>
        <begin position="46"/>
        <end position="70"/>
    </location>
</feature>
<reference evidence="2" key="1">
    <citation type="submission" date="2023-07" db="EMBL/GenBank/DDBJ databases">
        <title>Sorghum-associated microbial communities from plants grown in Nebraska, USA.</title>
        <authorList>
            <person name="Schachtman D."/>
        </authorList>
    </citation>
    <scope>NUCLEOTIDE SEQUENCE</scope>
    <source>
        <strain evidence="2">BE261</strain>
    </source>
</reference>
<dbReference type="GeneID" id="97424572"/>
<comment type="caution">
    <text evidence="2">The sequence shown here is derived from an EMBL/GenBank/DDBJ whole genome shotgun (WGS) entry which is preliminary data.</text>
</comment>
<evidence type="ECO:0000256" key="1">
    <source>
        <dbReference type="SAM" id="Phobius"/>
    </source>
</evidence>
<keyword evidence="1" id="KW-0812">Transmembrane</keyword>